<gene>
    <name evidence="1" type="ORF">LCGC14_2079820</name>
</gene>
<name>A0A0F9F3A2_9ZZZZ</name>
<dbReference type="AlphaFoldDB" id="A0A0F9F3A2"/>
<protein>
    <submittedName>
        <fullName evidence="1">Uncharacterized protein</fullName>
    </submittedName>
</protein>
<reference evidence="1" key="1">
    <citation type="journal article" date="2015" name="Nature">
        <title>Complex archaea that bridge the gap between prokaryotes and eukaryotes.</title>
        <authorList>
            <person name="Spang A."/>
            <person name="Saw J.H."/>
            <person name="Jorgensen S.L."/>
            <person name="Zaremba-Niedzwiedzka K."/>
            <person name="Martijn J."/>
            <person name="Lind A.E."/>
            <person name="van Eijk R."/>
            <person name="Schleper C."/>
            <person name="Guy L."/>
            <person name="Ettema T.J."/>
        </authorList>
    </citation>
    <scope>NUCLEOTIDE SEQUENCE</scope>
</reference>
<evidence type="ECO:0000313" key="1">
    <source>
        <dbReference type="EMBL" id="KKL72946.1"/>
    </source>
</evidence>
<sequence>MTIEQKLIEKKNEAENLSAEITQLEEIMEYNKDTVETRGRKKLFNEPLTERITFLVTKKQNEKLNKVLEEQTLDKSSFIRGLIFGFS</sequence>
<accession>A0A0F9F3A2</accession>
<proteinExistence type="predicted"/>
<organism evidence="1">
    <name type="scientific">marine sediment metagenome</name>
    <dbReference type="NCBI Taxonomy" id="412755"/>
    <lineage>
        <taxon>unclassified sequences</taxon>
        <taxon>metagenomes</taxon>
        <taxon>ecological metagenomes</taxon>
    </lineage>
</organism>
<dbReference type="EMBL" id="LAZR01025114">
    <property type="protein sequence ID" value="KKL72946.1"/>
    <property type="molecule type" value="Genomic_DNA"/>
</dbReference>
<comment type="caution">
    <text evidence="1">The sequence shown here is derived from an EMBL/GenBank/DDBJ whole genome shotgun (WGS) entry which is preliminary data.</text>
</comment>